<protein>
    <submittedName>
        <fullName evidence="1">Uncharacterized protein</fullName>
    </submittedName>
</protein>
<dbReference type="Proteomes" id="UP001237642">
    <property type="component" value="Unassembled WGS sequence"/>
</dbReference>
<gene>
    <name evidence="1" type="ORF">POM88_018883</name>
</gene>
<reference evidence="1" key="1">
    <citation type="submission" date="2023-02" db="EMBL/GenBank/DDBJ databases">
        <title>Genome of toxic invasive species Heracleum sosnowskyi carries increased number of genes despite the absence of recent whole-genome duplications.</title>
        <authorList>
            <person name="Schelkunov M."/>
            <person name="Shtratnikova V."/>
            <person name="Makarenko M."/>
            <person name="Klepikova A."/>
            <person name="Omelchenko D."/>
            <person name="Novikova G."/>
            <person name="Obukhova E."/>
            <person name="Bogdanov V."/>
            <person name="Penin A."/>
            <person name="Logacheva M."/>
        </authorList>
    </citation>
    <scope>NUCLEOTIDE SEQUENCE</scope>
    <source>
        <strain evidence="1">Hsosn_3</strain>
        <tissue evidence="1">Leaf</tissue>
    </source>
</reference>
<accession>A0AAD8MV46</accession>
<proteinExistence type="predicted"/>
<dbReference type="Pfam" id="PF05623">
    <property type="entry name" value="DUF789"/>
    <property type="match status" value="1"/>
</dbReference>
<dbReference type="AlphaFoldDB" id="A0AAD8MV46"/>
<evidence type="ECO:0000313" key="2">
    <source>
        <dbReference type="Proteomes" id="UP001237642"/>
    </source>
</evidence>
<sequence>MVFLVVDRGARGASREGANEAGRETSDDRVYWSSKLIKGVVKDLSAAFFTFQTLSSFFQDSGVEHAHDRARIGGSKAVMIKKGKKVGRRRMPLPPFDLVVLYLEGDIWFINGYC</sequence>
<dbReference type="EMBL" id="JAUIZM010000004">
    <property type="protein sequence ID" value="KAK1390705.1"/>
    <property type="molecule type" value="Genomic_DNA"/>
</dbReference>
<reference evidence="1" key="2">
    <citation type="submission" date="2023-05" db="EMBL/GenBank/DDBJ databases">
        <authorList>
            <person name="Schelkunov M.I."/>
        </authorList>
    </citation>
    <scope>NUCLEOTIDE SEQUENCE</scope>
    <source>
        <strain evidence="1">Hsosn_3</strain>
        <tissue evidence="1">Leaf</tissue>
    </source>
</reference>
<comment type="caution">
    <text evidence="1">The sequence shown here is derived from an EMBL/GenBank/DDBJ whole genome shotgun (WGS) entry which is preliminary data.</text>
</comment>
<name>A0AAD8MV46_9APIA</name>
<evidence type="ECO:0000313" key="1">
    <source>
        <dbReference type="EMBL" id="KAK1390705.1"/>
    </source>
</evidence>
<organism evidence="1 2">
    <name type="scientific">Heracleum sosnowskyi</name>
    <dbReference type="NCBI Taxonomy" id="360622"/>
    <lineage>
        <taxon>Eukaryota</taxon>
        <taxon>Viridiplantae</taxon>
        <taxon>Streptophyta</taxon>
        <taxon>Embryophyta</taxon>
        <taxon>Tracheophyta</taxon>
        <taxon>Spermatophyta</taxon>
        <taxon>Magnoliopsida</taxon>
        <taxon>eudicotyledons</taxon>
        <taxon>Gunneridae</taxon>
        <taxon>Pentapetalae</taxon>
        <taxon>asterids</taxon>
        <taxon>campanulids</taxon>
        <taxon>Apiales</taxon>
        <taxon>Apiaceae</taxon>
        <taxon>Apioideae</taxon>
        <taxon>apioid superclade</taxon>
        <taxon>Tordylieae</taxon>
        <taxon>Tordyliinae</taxon>
        <taxon>Heracleum</taxon>
    </lineage>
</organism>
<dbReference type="InterPro" id="IPR008507">
    <property type="entry name" value="DUF789"/>
</dbReference>
<keyword evidence="2" id="KW-1185">Reference proteome</keyword>